<accession>A0A016QNY6</accession>
<evidence type="ECO:0000313" key="2">
    <source>
        <dbReference type="Proteomes" id="UP000020492"/>
    </source>
</evidence>
<gene>
    <name evidence="1" type="ORF">DEIPH_ctg040orf0046</name>
</gene>
<name>A0A016QNY6_9DEIO</name>
<proteinExistence type="predicted"/>
<protein>
    <recommendedName>
        <fullName evidence="3">Tyr recombinase domain-containing protein</fullName>
    </recommendedName>
</protein>
<evidence type="ECO:0008006" key="3">
    <source>
        <dbReference type="Google" id="ProtNLM"/>
    </source>
</evidence>
<evidence type="ECO:0000313" key="1">
    <source>
        <dbReference type="EMBL" id="EYB67479.1"/>
    </source>
</evidence>
<sequence>MEVVSKHLGHTRVSITLDIYRHVLDNEQCEHVVDVFAPGSPPLPAQAVTPALLN</sequence>
<reference evidence="1 2" key="1">
    <citation type="submission" date="2014-03" db="EMBL/GenBank/DDBJ databases">
        <title>Draft genome sequence of Deinococcus phoenicis 1P10ME.</title>
        <authorList>
            <person name="Stepanov V.G."/>
            <person name="Vaishampayan P."/>
            <person name="Venkateswaran K."/>
            <person name="Fox G.E."/>
        </authorList>
    </citation>
    <scope>NUCLEOTIDE SEQUENCE [LARGE SCALE GENOMIC DNA]</scope>
    <source>
        <strain evidence="1 2">1P10ME</strain>
    </source>
</reference>
<dbReference type="Proteomes" id="UP000020492">
    <property type="component" value="Unassembled WGS sequence"/>
</dbReference>
<keyword evidence="2" id="KW-1185">Reference proteome</keyword>
<dbReference type="PATRIC" id="fig|1476583.3.peg.2464"/>
<comment type="caution">
    <text evidence="1">The sequence shown here is derived from an EMBL/GenBank/DDBJ whole genome shotgun (WGS) entry which is preliminary data.</text>
</comment>
<dbReference type="EMBL" id="JHAC01000038">
    <property type="protein sequence ID" value="EYB67479.1"/>
    <property type="molecule type" value="Genomic_DNA"/>
</dbReference>
<organism evidence="1 2">
    <name type="scientific">Deinococcus phoenicis</name>
    <dbReference type="NCBI Taxonomy" id="1476583"/>
    <lineage>
        <taxon>Bacteria</taxon>
        <taxon>Thermotogati</taxon>
        <taxon>Deinococcota</taxon>
        <taxon>Deinococci</taxon>
        <taxon>Deinococcales</taxon>
        <taxon>Deinococcaceae</taxon>
        <taxon>Deinococcus</taxon>
    </lineage>
</organism>
<dbReference type="AlphaFoldDB" id="A0A016QNY6"/>